<keyword evidence="2" id="KW-1185">Reference proteome</keyword>
<sequence>MMNRNRINAPTKKVTDPSYFTECQFVLEPSVYGLMKLATAAGWDPRHAATAIAVLAAQIAFNEMETKVDGYILAD</sequence>
<evidence type="ECO:0000313" key="2">
    <source>
        <dbReference type="Proteomes" id="UP001201701"/>
    </source>
</evidence>
<name>A0ABS9QGY2_9HYPH</name>
<protein>
    <recommendedName>
        <fullName evidence="3">DUF982 domain-containing protein</fullName>
    </recommendedName>
</protein>
<evidence type="ECO:0008006" key="3">
    <source>
        <dbReference type="Google" id="ProtNLM"/>
    </source>
</evidence>
<comment type="caution">
    <text evidence="1">The sequence shown here is derived from an EMBL/GenBank/DDBJ whole genome shotgun (WGS) entry which is preliminary data.</text>
</comment>
<organism evidence="1 2">
    <name type="scientific">Mesorhizobium retamae</name>
    <dbReference type="NCBI Taxonomy" id="2912854"/>
    <lineage>
        <taxon>Bacteria</taxon>
        <taxon>Pseudomonadati</taxon>
        <taxon>Pseudomonadota</taxon>
        <taxon>Alphaproteobacteria</taxon>
        <taxon>Hyphomicrobiales</taxon>
        <taxon>Phyllobacteriaceae</taxon>
        <taxon>Mesorhizobium</taxon>
    </lineage>
</organism>
<reference evidence="1 2" key="1">
    <citation type="submission" date="2022-02" db="EMBL/GenBank/DDBJ databases">
        <title>Draft genome sequence of Mezorhizobium retamae strain IRAMC:0171 isolated from Retama raetam nodules.</title>
        <authorList>
            <person name="Bengaied R."/>
            <person name="Sbissi I."/>
            <person name="Huber K."/>
            <person name="Ghodbane F."/>
            <person name="Nouioui I."/>
            <person name="Tarhouni M."/>
            <person name="Gtari M."/>
        </authorList>
    </citation>
    <scope>NUCLEOTIDE SEQUENCE [LARGE SCALE GENOMIC DNA]</scope>
    <source>
        <strain evidence="1 2">IRAMC:0171</strain>
    </source>
</reference>
<gene>
    <name evidence="1" type="ORF">L4923_13415</name>
</gene>
<proteinExistence type="predicted"/>
<dbReference type="Proteomes" id="UP001201701">
    <property type="component" value="Unassembled WGS sequence"/>
</dbReference>
<dbReference type="RefSeq" id="WP_239365789.1">
    <property type="nucleotide sequence ID" value="NZ_JAKREW010000011.1"/>
</dbReference>
<dbReference type="EMBL" id="JAKREW010000011">
    <property type="protein sequence ID" value="MCG7506016.1"/>
    <property type="molecule type" value="Genomic_DNA"/>
</dbReference>
<evidence type="ECO:0000313" key="1">
    <source>
        <dbReference type="EMBL" id="MCG7506016.1"/>
    </source>
</evidence>
<accession>A0ABS9QGY2</accession>